<evidence type="ECO:0000256" key="4">
    <source>
        <dbReference type="ARBA" id="ARBA00023125"/>
    </source>
</evidence>
<keyword evidence="4 8" id="KW-0238">DNA-binding</keyword>
<organism evidence="12 13">
    <name type="scientific">Aegilops tauschii subsp. strangulata</name>
    <name type="common">Goatgrass</name>
    <dbReference type="NCBI Taxonomy" id="200361"/>
    <lineage>
        <taxon>Eukaryota</taxon>
        <taxon>Viridiplantae</taxon>
        <taxon>Streptophyta</taxon>
        <taxon>Embryophyta</taxon>
        <taxon>Tracheophyta</taxon>
        <taxon>Spermatophyta</taxon>
        <taxon>Magnoliopsida</taxon>
        <taxon>Liliopsida</taxon>
        <taxon>Poales</taxon>
        <taxon>Poaceae</taxon>
        <taxon>BOP clade</taxon>
        <taxon>Pooideae</taxon>
        <taxon>Triticodae</taxon>
        <taxon>Triticeae</taxon>
        <taxon>Triticinae</taxon>
        <taxon>Aegilops</taxon>
    </lineage>
</organism>
<feature type="compositionally biased region" description="Low complexity" evidence="9">
    <location>
        <begin position="725"/>
        <end position="741"/>
    </location>
</feature>
<keyword evidence="7 8" id="KW-0539">Nucleus</keyword>
<dbReference type="InterPro" id="IPR008422">
    <property type="entry name" value="KN_HD"/>
</dbReference>
<feature type="transmembrane region" description="Helical" evidence="10">
    <location>
        <begin position="21"/>
        <end position="48"/>
    </location>
</feature>
<dbReference type="SMART" id="SM00389">
    <property type="entry name" value="HOX"/>
    <property type="match status" value="1"/>
</dbReference>
<keyword evidence="13" id="KW-1185">Reference proteome</keyword>
<dbReference type="InterPro" id="IPR001356">
    <property type="entry name" value="HD"/>
</dbReference>
<evidence type="ECO:0000259" key="11">
    <source>
        <dbReference type="PROSITE" id="PS50071"/>
    </source>
</evidence>
<reference evidence="12" key="5">
    <citation type="journal article" date="2021" name="G3 (Bethesda)">
        <title>Aegilops tauschii genome assembly Aet v5.0 features greater sequence contiguity and improved annotation.</title>
        <authorList>
            <person name="Wang L."/>
            <person name="Zhu T."/>
            <person name="Rodriguez J.C."/>
            <person name="Deal K.R."/>
            <person name="Dubcovsky J."/>
            <person name="McGuire P.E."/>
            <person name="Lux T."/>
            <person name="Spannagl M."/>
            <person name="Mayer K.F.X."/>
            <person name="Baldrich P."/>
            <person name="Meyers B.C."/>
            <person name="Huo N."/>
            <person name="Gu Y.Q."/>
            <person name="Zhou H."/>
            <person name="Devos K.M."/>
            <person name="Bennetzen J.L."/>
            <person name="Unver T."/>
            <person name="Budak H."/>
            <person name="Gulick P.J."/>
            <person name="Galiba G."/>
            <person name="Kalapos B."/>
            <person name="Nelson D.R."/>
            <person name="Li P."/>
            <person name="You F.M."/>
            <person name="Luo M.C."/>
            <person name="Dvorak J."/>
        </authorList>
    </citation>
    <scope>NUCLEOTIDE SEQUENCE [LARGE SCALE GENOMIC DNA]</scope>
    <source>
        <strain evidence="12">cv. AL8/78</strain>
    </source>
</reference>
<dbReference type="FunFam" id="1.10.10.60:FF:000083">
    <property type="entry name" value="BEL1-like homeodomain protein 4"/>
    <property type="match status" value="1"/>
</dbReference>
<dbReference type="STRING" id="200361.A0A453HAR2"/>
<dbReference type="AlphaFoldDB" id="A0A453HAR2"/>
<keyword evidence="5 8" id="KW-0371">Homeobox</keyword>
<feature type="compositionally biased region" description="Low complexity" evidence="9">
    <location>
        <begin position="153"/>
        <end position="163"/>
    </location>
</feature>
<protein>
    <recommendedName>
        <fullName evidence="11">Homeobox domain-containing protein</fullName>
    </recommendedName>
</protein>
<dbReference type="PANTHER" id="PTHR11850">
    <property type="entry name" value="HOMEOBOX PROTEIN TRANSCRIPTION FACTORS"/>
    <property type="match status" value="1"/>
</dbReference>
<feature type="region of interest" description="Disordered" evidence="9">
    <location>
        <begin position="311"/>
        <end position="331"/>
    </location>
</feature>
<feature type="compositionally biased region" description="Gly residues" evidence="9">
    <location>
        <begin position="702"/>
        <end position="711"/>
    </location>
</feature>
<reference evidence="12" key="3">
    <citation type="journal article" date="2017" name="Nature">
        <title>Genome sequence of the progenitor of the wheat D genome Aegilops tauschii.</title>
        <authorList>
            <person name="Luo M.C."/>
            <person name="Gu Y.Q."/>
            <person name="Puiu D."/>
            <person name="Wang H."/>
            <person name="Twardziok S.O."/>
            <person name="Deal K.R."/>
            <person name="Huo N."/>
            <person name="Zhu T."/>
            <person name="Wang L."/>
            <person name="Wang Y."/>
            <person name="McGuire P.E."/>
            <person name="Liu S."/>
            <person name="Long H."/>
            <person name="Ramasamy R.K."/>
            <person name="Rodriguez J.C."/>
            <person name="Van S.L."/>
            <person name="Yuan L."/>
            <person name="Wang Z."/>
            <person name="Xia Z."/>
            <person name="Xiao L."/>
            <person name="Anderson O.D."/>
            <person name="Ouyang S."/>
            <person name="Liang Y."/>
            <person name="Zimin A.V."/>
            <person name="Pertea G."/>
            <person name="Qi P."/>
            <person name="Bennetzen J.L."/>
            <person name="Dai X."/>
            <person name="Dawson M.W."/>
            <person name="Muller H.G."/>
            <person name="Kugler K."/>
            <person name="Rivarola-Duarte L."/>
            <person name="Spannagl M."/>
            <person name="Mayer K.F.X."/>
            <person name="Lu F.H."/>
            <person name="Bevan M.W."/>
            <person name="Leroy P."/>
            <person name="Li P."/>
            <person name="You F.M."/>
            <person name="Sun Q."/>
            <person name="Liu Z."/>
            <person name="Lyons E."/>
            <person name="Wicker T."/>
            <person name="Salzberg S.L."/>
            <person name="Devos K.M."/>
            <person name="Dvorak J."/>
        </authorList>
    </citation>
    <scope>NUCLEOTIDE SEQUENCE [LARGE SCALE GENOMIC DNA]</scope>
    <source>
        <strain evidence="12">cv. AL8/78</strain>
    </source>
</reference>
<comment type="similarity">
    <text evidence="2">Belongs to the TALE/BELL homeobox family.</text>
</comment>
<dbReference type="SMART" id="SM00574">
    <property type="entry name" value="POX"/>
    <property type="match status" value="1"/>
</dbReference>
<evidence type="ECO:0000256" key="5">
    <source>
        <dbReference type="ARBA" id="ARBA00023155"/>
    </source>
</evidence>
<feature type="DNA-binding region" description="Homeobox" evidence="8">
    <location>
        <begin position="624"/>
        <end position="686"/>
    </location>
</feature>
<feature type="compositionally biased region" description="Low complexity" evidence="9">
    <location>
        <begin position="470"/>
        <end position="494"/>
    </location>
</feature>
<evidence type="ECO:0000256" key="7">
    <source>
        <dbReference type="ARBA" id="ARBA00023242"/>
    </source>
</evidence>
<dbReference type="SMR" id="A0A453HAR2"/>
<feature type="region of interest" description="Disordered" evidence="9">
    <location>
        <begin position="136"/>
        <end position="169"/>
    </location>
</feature>
<keyword evidence="6" id="KW-0804">Transcription</keyword>
<evidence type="ECO:0000256" key="10">
    <source>
        <dbReference type="SAM" id="Phobius"/>
    </source>
</evidence>
<evidence type="ECO:0000256" key="8">
    <source>
        <dbReference type="PROSITE-ProRule" id="PRU00108"/>
    </source>
</evidence>
<proteinExistence type="inferred from homology"/>
<dbReference type="SUPFAM" id="SSF46689">
    <property type="entry name" value="Homeodomain-like"/>
    <property type="match status" value="1"/>
</dbReference>
<feature type="domain" description="Homeobox" evidence="11">
    <location>
        <begin position="622"/>
        <end position="685"/>
    </location>
</feature>
<accession>A0A453HAR2</accession>
<reference evidence="13" key="2">
    <citation type="journal article" date="2017" name="Nat. Plants">
        <title>The Aegilops tauschii genome reveals multiple impacts of transposons.</title>
        <authorList>
            <person name="Zhao G."/>
            <person name="Zou C."/>
            <person name="Li K."/>
            <person name="Wang K."/>
            <person name="Li T."/>
            <person name="Gao L."/>
            <person name="Zhang X."/>
            <person name="Wang H."/>
            <person name="Yang Z."/>
            <person name="Liu X."/>
            <person name="Jiang W."/>
            <person name="Mao L."/>
            <person name="Kong X."/>
            <person name="Jiao Y."/>
            <person name="Jia J."/>
        </authorList>
    </citation>
    <scope>NUCLEOTIDE SEQUENCE [LARGE SCALE GENOMIC DNA]</scope>
    <source>
        <strain evidence="13">cv. AL8/78</strain>
    </source>
</reference>
<dbReference type="Pfam" id="PF07526">
    <property type="entry name" value="POX"/>
    <property type="match status" value="1"/>
</dbReference>
<evidence type="ECO:0000256" key="6">
    <source>
        <dbReference type="ARBA" id="ARBA00023163"/>
    </source>
</evidence>
<dbReference type="GO" id="GO:0006355">
    <property type="term" value="P:regulation of DNA-templated transcription"/>
    <property type="evidence" value="ECO:0007669"/>
    <property type="project" value="InterPro"/>
</dbReference>
<dbReference type="Proteomes" id="UP000015105">
    <property type="component" value="Chromosome 4D"/>
</dbReference>
<dbReference type="InterPro" id="IPR009057">
    <property type="entry name" value="Homeodomain-like_sf"/>
</dbReference>
<dbReference type="GO" id="GO:0003677">
    <property type="term" value="F:DNA binding"/>
    <property type="evidence" value="ECO:0007669"/>
    <property type="project" value="UniProtKB-UniRule"/>
</dbReference>
<keyword evidence="10" id="KW-0472">Membrane</keyword>
<dbReference type="Gramene" id="AET4Gv20130100.3">
    <property type="protein sequence ID" value="AET4Gv20130100.3"/>
    <property type="gene ID" value="AET4Gv20130100"/>
</dbReference>
<dbReference type="SUPFAM" id="SSF50494">
    <property type="entry name" value="Trypsin-like serine proteases"/>
    <property type="match status" value="1"/>
</dbReference>
<dbReference type="InterPro" id="IPR006563">
    <property type="entry name" value="POX_dom"/>
</dbReference>
<dbReference type="InterPro" id="IPR050224">
    <property type="entry name" value="TALE_homeobox"/>
</dbReference>
<reference evidence="12" key="4">
    <citation type="submission" date="2019-03" db="UniProtKB">
        <authorList>
            <consortium name="EnsemblPlants"/>
        </authorList>
    </citation>
    <scope>IDENTIFICATION</scope>
</reference>
<evidence type="ECO:0000256" key="1">
    <source>
        <dbReference type="ARBA" id="ARBA00004123"/>
    </source>
</evidence>
<evidence type="ECO:0000256" key="3">
    <source>
        <dbReference type="ARBA" id="ARBA00023015"/>
    </source>
</evidence>
<evidence type="ECO:0000313" key="12">
    <source>
        <dbReference type="EnsemblPlants" id="AET4Gv20130100.3"/>
    </source>
</evidence>
<keyword evidence="10" id="KW-1133">Transmembrane helix</keyword>
<dbReference type="CDD" id="cd00086">
    <property type="entry name" value="homeodomain"/>
    <property type="match status" value="1"/>
</dbReference>
<sequence>MRNSIDCVLWSLGNRLRSFLVLFEVLLILWFWILNLFLCWVLFFLFLMPCAVVADELVSGCCGRSKGIFLGADDDDDDSGAAGMGIAAPPCQQTTTRQVSATTSSAAIYGGRPATASSMSHSQGFHQGSSGVYGFSSDGFDRPGSSQDHDQQQEQQQHHVAQQSRRDKMRVQGFDPAAAAAHGLLPIDGDEHVEPGAMYDHAAAAGASNMLAEMFNFSAQTPSGPSATELLASQMNANYRFGFRQQAPGAVVAGLPGDGGWFGSGGPGRAGVVLGGANLLGETSSPKQQAGGMAGLATDPAAAMQLFLMNPQQQQQSRSSPPSPPPSDAQSAIQHHEAFQAYGNAASSFGGGGAGVVEGQGLSLSLSPSLQQLEMAKQAEELRVRDGVLYFNRQQQQQQQAPSVQQLPMALHGQVGTMGQQLHVGYGPAGVAGVLRNSKYTRAAQELLDEFCSVGRGQTIKGGGRGAGGSSSNPNASKGGPSSSGAAQSPSSASKEPPQLSPADRFEQQRKKAKLISMLDEVDRRYNHYCDQMQMVVNFFDSVMGFGAATPYTALAQKAMSRHFRCLKDAIAAQLRHTCELLGEKDAGTSSGLTKGETPRLRAIDQSLRQQRAFHHMGMMEQEAWRPQRGLPERSVSILRSWLFEHFLHPYPSDADKHLLARQTGLSRNQVSNWFINARVRLWKPMIEEMYQQETKELEGSSAGGGGGGPESGNDPSGADDLHSPTTTGAQQHPQQQVVMQHGGGRYGQQEHGMSGVHPHKLDPGAGPSVADAAFVGLDPAELLGGDAHVGAADDLYGRFEPGVRMRYGPAATGAVSGDVSLTLGLQHAGAGNQGPDGSGRFSLRDYNGC</sequence>
<reference evidence="13" key="1">
    <citation type="journal article" date="2014" name="Science">
        <title>Ancient hybridizations among the ancestral genomes of bread wheat.</title>
        <authorList>
            <consortium name="International Wheat Genome Sequencing Consortium,"/>
            <person name="Marcussen T."/>
            <person name="Sandve S.R."/>
            <person name="Heier L."/>
            <person name="Spannagl M."/>
            <person name="Pfeifer M."/>
            <person name="Jakobsen K.S."/>
            <person name="Wulff B.B."/>
            <person name="Steuernagel B."/>
            <person name="Mayer K.F."/>
            <person name="Olsen O.A."/>
        </authorList>
    </citation>
    <scope>NUCLEOTIDE SEQUENCE [LARGE SCALE GENOMIC DNA]</scope>
    <source>
        <strain evidence="13">cv. AL8/78</strain>
    </source>
</reference>
<comment type="subcellular location">
    <subcellularLocation>
        <location evidence="1 8">Nucleus</location>
    </subcellularLocation>
</comment>
<feature type="region of interest" description="Disordered" evidence="9">
    <location>
        <begin position="695"/>
        <end position="762"/>
    </location>
</feature>
<dbReference type="Pfam" id="PF05920">
    <property type="entry name" value="Homeobox_KN"/>
    <property type="match status" value="1"/>
</dbReference>
<dbReference type="GO" id="GO:0005634">
    <property type="term" value="C:nucleus"/>
    <property type="evidence" value="ECO:0007669"/>
    <property type="project" value="UniProtKB-SubCell"/>
</dbReference>
<evidence type="ECO:0000256" key="2">
    <source>
        <dbReference type="ARBA" id="ARBA00006454"/>
    </source>
</evidence>
<dbReference type="Gene3D" id="1.10.10.60">
    <property type="entry name" value="Homeodomain-like"/>
    <property type="match status" value="1"/>
</dbReference>
<feature type="region of interest" description="Disordered" evidence="9">
    <location>
        <begin position="461"/>
        <end position="509"/>
    </location>
</feature>
<name>A0A453HAR2_AEGTS</name>
<dbReference type="InterPro" id="IPR009003">
    <property type="entry name" value="Peptidase_S1_PA"/>
</dbReference>
<evidence type="ECO:0000313" key="13">
    <source>
        <dbReference type="Proteomes" id="UP000015105"/>
    </source>
</evidence>
<keyword evidence="10" id="KW-0812">Transmembrane</keyword>
<dbReference type="EnsemblPlants" id="AET4Gv20130100.3">
    <property type="protein sequence ID" value="AET4Gv20130100.3"/>
    <property type="gene ID" value="AET4Gv20130100"/>
</dbReference>
<feature type="region of interest" description="Disordered" evidence="9">
    <location>
        <begin position="830"/>
        <end position="850"/>
    </location>
</feature>
<keyword evidence="3" id="KW-0805">Transcription regulation</keyword>
<dbReference type="PROSITE" id="PS50071">
    <property type="entry name" value="HOMEOBOX_2"/>
    <property type="match status" value="1"/>
</dbReference>
<evidence type="ECO:0000256" key="9">
    <source>
        <dbReference type="SAM" id="MobiDB-lite"/>
    </source>
</evidence>